<dbReference type="SUPFAM" id="SSF52833">
    <property type="entry name" value="Thioredoxin-like"/>
    <property type="match status" value="1"/>
</dbReference>
<dbReference type="Pfam" id="PF17991">
    <property type="entry name" value="Thioredoxin_10"/>
    <property type="match status" value="1"/>
</dbReference>
<feature type="domain" description="Thioredoxin" evidence="1">
    <location>
        <begin position="4"/>
        <end position="148"/>
    </location>
</feature>
<dbReference type="InterPro" id="IPR041017">
    <property type="entry name" value="Thioredoxin_10"/>
</dbReference>
<sequence length="331" mass="38078">MFLDREKIRAPEIEGGRWFNSTPLSIKALRGKIVLIDFWDYTCVNCIRTLPYLKAWHERYAEKGLVLVGVHSPEFPFAREASQVERALNSFGLTYPIVMDHDYKTWRAYANRYWPAKYLIDRNGIIRYRHDGEGNYVETELAIQALLMEIDPALPLPDPMRPIRESDYPGAVCYPPTPELYLGADRGRIGNNEGLPEGKTVQYTLPDRLMEDIFYAEGSWEVMADRLTFTGPRGGAIHLVYSAMEVNLVASAEEEAIVWINQDRRTMRKDEIGEDVAIDEKGRAFVRVKAPRMYQLVRNPGFEKHELRLFTQARGLSLYAFTFVSCKVSPQ</sequence>
<dbReference type="PANTHER" id="PTHR42852:SF13">
    <property type="entry name" value="PROTEIN DIPZ"/>
    <property type="match status" value="1"/>
</dbReference>
<comment type="caution">
    <text evidence="2">The sequence shown here is derived from an EMBL/GenBank/DDBJ whole genome shotgun (WGS) entry which is preliminary data.</text>
</comment>
<dbReference type="Proteomes" id="UP000534783">
    <property type="component" value="Unassembled WGS sequence"/>
</dbReference>
<dbReference type="InterPro" id="IPR036249">
    <property type="entry name" value="Thioredoxin-like_sf"/>
</dbReference>
<gene>
    <name evidence="2" type="ORF">MNODULE_16365</name>
</gene>
<dbReference type="InterPro" id="IPR000866">
    <property type="entry name" value="AhpC/TSA"/>
</dbReference>
<dbReference type="Pfam" id="PF00578">
    <property type="entry name" value="AhpC-TSA"/>
    <property type="match status" value="1"/>
</dbReference>
<organism evidence="2 3">
    <name type="scientific">Candidatus Manganitrophus noduliformans</name>
    <dbReference type="NCBI Taxonomy" id="2606439"/>
    <lineage>
        <taxon>Bacteria</taxon>
        <taxon>Pseudomonadati</taxon>
        <taxon>Nitrospirota</taxon>
        <taxon>Nitrospiria</taxon>
        <taxon>Candidatus Troglogloeales</taxon>
        <taxon>Candidatus Manganitrophaceae</taxon>
        <taxon>Candidatus Manganitrophus</taxon>
    </lineage>
</organism>
<evidence type="ECO:0000313" key="3">
    <source>
        <dbReference type="Proteomes" id="UP000534783"/>
    </source>
</evidence>
<dbReference type="InterPro" id="IPR050553">
    <property type="entry name" value="Thioredoxin_ResA/DsbE_sf"/>
</dbReference>
<evidence type="ECO:0000313" key="2">
    <source>
        <dbReference type="EMBL" id="NKE72325.1"/>
    </source>
</evidence>
<dbReference type="AlphaFoldDB" id="A0A7X6ICB8"/>
<dbReference type="Gene3D" id="2.60.120.260">
    <property type="entry name" value="Galactose-binding domain-like"/>
    <property type="match status" value="1"/>
</dbReference>
<dbReference type="InterPro" id="IPR013766">
    <property type="entry name" value="Thioredoxin_domain"/>
</dbReference>
<reference evidence="2 3" key="1">
    <citation type="journal article" date="2020" name="Nature">
        <title>Bacterial chemolithoautotrophy via manganese oxidation.</title>
        <authorList>
            <person name="Yu H."/>
            <person name="Leadbetter J.R."/>
        </authorList>
    </citation>
    <scope>NUCLEOTIDE SEQUENCE [LARGE SCALE GENOMIC DNA]</scope>
    <source>
        <strain evidence="2 3">Mn-1</strain>
    </source>
</reference>
<dbReference type="GO" id="GO:0016209">
    <property type="term" value="F:antioxidant activity"/>
    <property type="evidence" value="ECO:0007669"/>
    <property type="project" value="InterPro"/>
</dbReference>
<proteinExistence type="predicted"/>
<dbReference type="GO" id="GO:0016491">
    <property type="term" value="F:oxidoreductase activity"/>
    <property type="evidence" value="ECO:0007669"/>
    <property type="project" value="InterPro"/>
</dbReference>
<dbReference type="EMBL" id="VTOW01000003">
    <property type="protein sequence ID" value="NKE72325.1"/>
    <property type="molecule type" value="Genomic_DNA"/>
</dbReference>
<dbReference type="RefSeq" id="WP_168061853.1">
    <property type="nucleotide sequence ID" value="NZ_VTOW01000003.1"/>
</dbReference>
<dbReference type="PROSITE" id="PS51352">
    <property type="entry name" value="THIOREDOXIN_2"/>
    <property type="match status" value="1"/>
</dbReference>
<protein>
    <submittedName>
        <fullName evidence="2">Redoxin domain-containing protein</fullName>
    </submittedName>
</protein>
<dbReference type="Gene3D" id="3.40.30.10">
    <property type="entry name" value="Glutaredoxin"/>
    <property type="match status" value="1"/>
</dbReference>
<evidence type="ECO:0000259" key="1">
    <source>
        <dbReference type="PROSITE" id="PS51352"/>
    </source>
</evidence>
<dbReference type="PANTHER" id="PTHR42852">
    <property type="entry name" value="THIOL:DISULFIDE INTERCHANGE PROTEIN DSBE"/>
    <property type="match status" value="1"/>
</dbReference>
<name>A0A7X6ICB8_9BACT</name>
<keyword evidence="3" id="KW-1185">Reference proteome</keyword>
<accession>A0A7X6ICB8</accession>